<dbReference type="EMBL" id="QGNW01001179">
    <property type="protein sequence ID" value="RVW51587.1"/>
    <property type="molecule type" value="Genomic_DNA"/>
</dbReference>
<protein>
    <submittedName>
        <fullName evidence="3">Serine/threonine-protein kinase STY17</fullName>
    </submittedName>
</protein>
<feature type="compositionally biased region" description="Polar residues" evidence="1">
    <location>
        <begin position="1"/>
        <end position="12"/>
    </location>
</feature>
<dbReference type="InterPro" id="IPR001245">
    <property type="entry name" value="Ser-Thr/Tyr_kinase_cat_dom"/>
</dbReference>
<feature type="region of interest" description="Disordered" evidence="1">
    <location>
        <begin position="1"/>
        <end position="20"/>
    </location>
</feature>
<dbReference type="AlphaFoldDB" id="A0A438EV45"/>
<comment type="caution">
    <text evidence="3">The sequence shown here is derived from an EMBL/GenBank/DDBJ whole genome shotgun (WGS) entry which is preliminary data.</text>
</comment>
<evidence type="ECO:0000259" key="2">
    <source>
        <dbReference type="Pfam" id="PF07714"/>
    </source>
</evidence>
<feature type="domain" description="Serine-threonine/tyrosine-protein kinase catalytic" evidence="2">
    <location>
        <begin position="47"/>
        <end position="132"/>
    </location>
</feature>
<proteinExistence type="predicted"/>
<evidence type="ECO:0000313" key="3">
    <source>
        <dbReference type="EMBL" id="RVW51587.1"/>
    </source>
</evidence>
<keyword evidence="3" id="KW-0808">Transferase</keyword>
<dbReference type="InterPro" id="IPR011009">
    <property type="entry name" value="Kinase-like_dom_sf"/>
</dbReference>
<name>A0A438EV45_VITVI</name>
<accession>A0A438EV45</accession>
<evidence type="ECO:0000256" key="1">
    <source>
        <dbReference type="SAM" id="MobiDB-lite"/>
    </source>
</evidence>
<dbReference type="GO" id="GO:0004672">
    <property type="term" value="F:protein kinase activity"/>
    <property type="evidence" value="ECO:0007669"/>
    <property type="project" value="InterPro"/>
</dbReference>
<sequence>MQEQSWLKQHSPSAAAKPSHTRIESFNDYVKIPTDETDVWEIDADLLTLENKVASGSYGDLFKGTYRSQEVAIKILKPESVNTDMLREFSQEVYIMRLAPTKVAASLSWRGACYSSNDKASILMFGPVTLGELHFVWGLF</sequence>
<evidence type="ECO:0000313" key="4">
    <source>
        <dbReference type="Proteomes" id="UP000288805"/>
    </source>
</evidence>
<dbReference type="SUPFAM" id="SSF56112">
    <property type="entry name" value="Protein kinase-like (PK-like)"/>
    <property type="match status" value="1"/>
</dbReference>
<dbReference type="Pfam" id="PF07714">
    <property type="entry name" value="PK_Tyr_Ser-Thr"/>
    <property type="match status" value="1"/>
</dbReference>
<dbReference type="Gene3D" id="3.30.200.20">
    <property type="entry name" value="Phosphorylase Kinase, domain 1"/>
    <property type="match status" value="1"/>
</dbReference>
<keyword evidence="3" id="KW-0418">Kinase</keyword>
<gene>
    <name evidence="3" type="primary">STY17_7</name>
    <name evidence="3" type="ORF">CK203_066587</name>
</gene>
<reference evidence="3 4" key="1">
    <citation type="journal article" date="2018" name="PLoS Genet.">
        <title>Population sequencing reveals clonal diversity and ancestral inbreeding in the grapevine cultivar Chardonnay.</title>
        <authorList>
            <person name="Roach M.J."/>
            <person name="Johnson D.L."/>
            <person name="Bohlmann J."/>
            <person name="van Vuuren H.J."/>
            <person name="Jones S.J."/>
            <person name="Pretorius I.S."/>
            <person name="Schmidt S.A."/>
            <person name="Borneman A.R."/>
        </authorList>
    </citation>
    <scope>NUCLEOTIDE SEQUENCE [LARGE SCALE GENOMIC DNA]</scope>
    <source>
        <strain evidence="4">cv. Chardonnay</strain>
        <tissue evidence="3">Leaf</tissue>
    </source>
</reference>
<dbReference type="Proteomes" id="UP000288805">
    <property type="component" value="Unassembled WGS sequence"/>
</dbReference>
<organism evidence="3 4">
    <name type="scientific">Vitis vinifera</name>
    <name type="common">Grape</name>
    <dbReference type="NCBI Taxonomy" id="29760"/>
    <lineage>
        <taxon>Eukaryota</taxon>
        <taxon>Viridiplantae</taxon>
        <taxon>Streptophyta</taxon>
        <taxon>Embryophyta</taxon>
        <taxon>Tracheophyta</taxon>
        <taxon>Spermatophyta</taxon>
        <taxon>Magnoliopsida</taxon>
        <taxon>eudicotyledons</taxon>
        <taxon>Gunneridae</taxon>
        <taxon>Pentapetalae</taxon>
        <taxon>rosids</taxon>
        <taxon>Vitales</taxon>
        <taxon>Vitaceae</taxon>
        <taxon>Viteae</taxon>
        <taxon>Vitis</taxon>
    </lineage>
</organism>